<dbReference type="OrthoDB" id="3107821at2759"/>
<comment type="caution">
    <text evidence="2">The sequence shown here is derived from an EMBL/GenBank/DDBJ whole genome shotgun (WGS) entry which is preliminary data.</text>
</comment>
<name>A0A4Y7TIH3_COPMI</name>
<dbReference type="AlphaFoldDB" id="A0A4Y7TIH3"/>
<proteinExistence type="predicted"/>
<dbReference type="Proteomes" id="UP000298030">
    <property type="component" value="Unassembled WGS sequence"/>
</dbReference>
<keyword evidence="3" id="KW-1185">Reference proteome</keyword>
<evidence type="ECO:0000313" key="2">
    <source>
        <dbReference type="EMBL" id="TEB33289.1"/>
    </source>
</evidence>
<accession>A0A4Y7TIH3</accession>
<evidence type="ECO:0000313" key="3">
    <source>
        <dbReference type="Proteomes" id="UP000298030"/>
    </source>
</evidence>
<feature type="compositionally biased region" description="Acidic residues" evidence="1">
    <location>
        <begin position="136"/>
        <end position="148"/>
    </location>
</feature>
<protein>
    <submittedName>
        <fullName evidence="2">Uncharacterized protein</fullName>
    </submittedName>
</protein>
<evidence type="ECO:0000256" key="1">
    <source>
        <dbReference type="SAM" id="MobiDB-lite"/>
    </source>
</evidence>
<organism evidence="2 3">
    <name type="scientific">Coprinellus micaceus</name>
    <name type="common">Glistening ink-cap mushroom</name>
    <name type="synonym">Coprinus micaceus</name>
    <dbReference type="NCBI Taxonomy" id="71717"/>
    <lineage>
        <taxon>Eukaryota</taxon>
        <taxon>Fungi</taxon>
        <taxon>Dikarya</taxon>
        <taxon>Basidiomycota</taxon>
        <taxon>Agaricomycotina</taxon>
        <taxon>Agaricomycetes</taxon>
        <taxon>Agaricomycetidae</taxon>
        <taxon>Agaricales</taxon>
        <taxon>Agaricineae</taxon>
        <taxon>Psathyrellaceae</taxon>
        <taxon>Coprinellus</taxon>
    </lineage>
</organism>
<reference evidence="2 3" key="1">
    <citation type="journal article" date="2019" name="Nat. Ecol. Evol.">
        <title>Megaphylogeny resolves global patterns of mushroom evolution.</title>
        <authorList>
            <person name="Varga T."/>
            <person name="Krizsan K."/>
            <person name="Foldi C."/>
            <person name="Dima B."/>
            <person name="Sanchez-Garcia M."/>
            <person name="Sanchez-Ramirez S."/>
            <person name="Szollosi G.J."/>
            <person name="Szarkandi J.G."/>
            <person name="Papp V."/>
            <person name="Albert L."/>
            <person name="Andreopoulos W."/>
            <person name="Angelini C."/>
            <person name="Antonin V."/>
            <person name="Barry K.W."/>
            <person name="Bougher N.L."/>
            <person name="Buchanan P."/>
            <person name="Buyck B."/>
            <person name="Bense V."/>
            <person name="Catcheside P."/>
            <person name="Chovatia M."/>
            <person name="Cooper J."/>
            <person name="Damon W."/>
            <person name="Desjardin D."/>
            <person name="Finy P."/>
            <person name="Geml J."/>
            <person name="Haridas S."/>
            <person name="Hughes K."/>
            <person name="Justo A."/>
            <person name="Karasinski D."/>
            <person name="Kautmanova I."/>
            <person name="Kiss B."/>
            <person name="Kocsube S."/>
            <person name="Kotiranta H."/>
            <person name="LaButti K.M."/>
            <person name="Lechner B.E."/>
            <person name="Liimatainen K."/>
            <person name="Lipzen A."/>
            <person name="Lukacs Z."/>
            <person name="Mihaltcheva S."/>
            <person name="Morgado L.N."/>
            <person name="Niskanen T."/>
            <person name="Noordeloos M.E."/>
            <person name="Ohm R.A."/>
            <person name="Ortiz-Santana B."/>
            <person name="Ovrebo C."/>
            <person name="Racz N."/>
            <person name="Riley R."/>
            <person name="Savchenko A."/>
            <person name="Shiryaev A."/>
            <person name="Soop K."/>
            <person name="Spirin V."/>
            <person name="Szebenyi C."/>
            <person name="Tomsovsky M."/>
            <person name="Tulloss R.E."/>
            <person name="Uehling J."/>
            <person name="Grigoriev I.V."/>
            <person name="Vagvolgyi C."/>
            <person name="Papp T."/>
            <person name="Martin F.M."/>
            <person name="Miettinen O."/>
            <person name="Hibbett D.S."/>
            <person name="Nagy L.G."/>
        </authorList>
    </citation>
    <scope>NUCLEOTIDE SEQUENCE [LARGE SCALE GENOMIC DNA]</scope>
    <source>
        <strain evidence="2 3">FP101781</strain>
    </source>
</reference>
<feature type="region of interest" description="Disordered" evidence="1">
    <location>
        <begin position="184"/>
        <end position="206"/>
    </location>
</feature>
<sequence length="401" mass="44534">MSSPNLFDGPTSGALQTTPGVQSLVTNSTTIRYASVSPLPCIELRRGRNTIRVNPYSREHAYITGHWGTPCSNDALARPRNLGGRTQSGSGEDTGLPEDELTTPSIVLVPRLLLSPADVAEEAVLESISNLRPVEDETPEPENEDEEIGTSRTRLFATYDYLPVRRGLPYTLTMDSYIGLKIGDGEESESHNDNTPGSGGSEPLRLASPFSLEETPESLYVAEPAEHVHRRFSPYGLRNKNRQVITRQIGEQVRPAGIPFDHSILRQAGIKRFNPAISIPSLIDLLYACGSVMGTGITIPQFGKVFQSCMRCDRYVFSYERARGHSCDGPVVDTKADMFRFTEYFFEKGYSGLTMEHFEDLLKVCDTCLRVHLVQYAESHRCPGDDRDLEFVESDLESDTD</sequence>
<gene>
    <name evidence="2" type="ORF">FA13DRAFT_1708632</name>
</gene>
<feature type="region of interest" description="Disordered" evidence="1">
    <location>
        <begin position="130"/>
        <end position="151"/>
    </location>
</feature>
<feature type="region of interest" description="Disordered" evidence="1">
    <location>
        <begin position="74"/>
        <end position="101"/>
    </location>
</feature>
<dbReference type="EMBL" id="QPFP01000013">
    <property type="protein sequence ID" value="TEB33289.1"/>
    <property type="molecule type" value="Genomic_DNA"/>
</dbReference>